<accession>A0AC34QV25</accession>
<organism evidence="1 2">
    <name type="scientific">Panagrolaimus sp. JU765</name>
    <dbReference type="NCBI Taxonomy" id="591449"/>
    <lineage>
        <taxon>Eukaryota</taxon>
        <taxon>Metazoa</taxon>
        <taxon>Ecdysozoa</taxon>
        <taxon>Nematoda</taxon>
        <taxon>Chromadorea</taxon>
        <taxon>Rhabditida</taxon>
        <taxon>Tylenchina</taxon>
        <taxon>Panagrolaimomorpha</taxon>
        <taxon>Panagrolaimoidea</taxon>
        <taxon>Panagrolaimidae</taxon>
        <taxon>Panagrolaimus</taxon>
    </lineage>
</organism>
<evidence type="ECO:0000313" key="2">
    <source>
        <dbReference type="WBParaSite" id="JU765_v2.g19540.t1"/>
    </source>
</evidence>
<protein>
    <submittedName>
        <fullName evidence="2">Uncharacterized protein</fullName>
    </submittedName>
</protein>
<reference evidence="2" key="1">
    <citation type="submission" date="2022-11" db="UniProtKB">
        <authorList>
            <consortium name="WormBaseParasite"/>
        </authorList>
    </citation>
    <scope>IDENTIFICATION</scope>
</reference>
<dbReference type="Proteomes" id="UP000887576">
    <property type="component" value="Unplaced"/>
</dbReference>
<proteinExistence type="predicted"/>
<evidence type="ECO:0000313" key="1">
    <source>
        <dbReference type="Proteomes" id="UP000887576"/>
    </source>
</evidence>
<dbReference type="WBParaSite" id="JU765_v2.g19540.t1">
    <property type="protein sequence ID" value="JU765_v2.g19540.t1"/>
    <property type="gene ID" value="JU765_v2.g19540"/>
</dbReference>
<sequence length="174" mass="20408">MKNLWLDAMEFLEGFYFVLENEFFDLNMEIVSKLNHLKYCIIHNHLPSEKLLKFVDKFPKLPILSFSGQIDDELLKLLASKSNKSSPLRKLELVPRIGFSIYGVEHFLKRATFVHLPHICLKMNAALSEVEKMFKRINKYKVISFRKKGEIVVAMLKKIDEKNHIIVVTILLYL</sequence>
<name>A0AC34QV25_9BILA</name>